<reference evidence="11" key="2">
    <citation type="submission" date="2019-11" db="UniProtKB">
        <authorList>
            <consortium name="WormBaseParasite"/>
        </authorList>
    </citation>
    <scope>IDENTIFICATION</scope>
    <source>
        <strain evidence="11">Puerto Rican</strain>
    </source>
</reference>
<dbReference type="InterPro" id="IPR047291">
    <property type="entry name" value="CH_SYNE1_rpt2"/>
</dbReference>
<feature type="coiled-coil region" evidence="7">
    <location>
        <begin position="606"/>
        <end position="636"/>
    </location>
</feature>
<dbReference type="InterPro" id="IPR036872">
    <property type="entry name" value="CH_dom_sf"/>
</dbReference>
<evidence type="ECO:0000313" key="10">
    <source>
        <dbReference type="Proteomes" id="UP000008854"/>
    </source>
</evidence>
<evidence type="ECO:0000256" key="7">
    <source>
        <dbReference type="SAM" id="Coils"/>
    </source>
</evidence>
<reference evidence="10" key="1">
    <citation type="journal article" date="2012" name="PLoS Negl. Trop. Dis.">
        <title>A systematically improved high quality genome and transcriptome of the human blood fluke Schistosoma mansoni.</title>
        <authorList>
            <person name="Protasio A.V."/>
            <person name="Tsai I.J."/>
            <person name="Babbage A."/>
            <person name="Nichol S."/>
            <person name="Hunt M."/>
            <person name="Aslett M.A."/>
            <person name="De Silva N."/>
            <person name="Velarde G.S."/>
            <person name="Anderson T.J."/>
            <person name="Clark R.C."/>
            <person name="Davidson C."/>
            <person name="Dillon G.P."/>
            <person name="Holroyd N.E."/>
            <person name="LoVerde P.T."/>
            <person name="Lloyd C."/>
            <person name="McQuillan J."/>
            <person name="Oliveira G."/>
            <person name="Otto T.D."/>
            <person name="Parker-Manuel S.J."/>
            <person name="Quail M.A."/>
            <person name="Wilson R.A."/>
            <person name="Zerlotini A."/>
            <person name="Dunne D.W."/>
            <person name="Berriman M."/>
        </authorList>
    </citation>
    <scope>NUCLEOTIDE SEQUENCE [LARGE SCALE GENOMIC DNA]</scope>
    <source>
        <strain evidence="10">Puerto Rican</strain>
    </source>
</reference>
<keyword evidence="4" id="KW-1133">Transmembrane helix</keyword>
<keyword evidence="7" id="KW-0175">Coiled coil</keyword>
<feature type="coiled-coil region" evidence="7">
    <location>
        <begin position="1782"/>
        <end position="1841"/>
    </location>
</feature>
<keyword evidence="6" id="KW-0009">Actin-binding</keyword>
<organism evidence="10 11">
    <name type="scientific">Schistosoma mansoni</name>
    <name type="common">Blood fluke</name>
    <dbReference type="NCBI Taxonomy" id="6183"/>
    <lineage>
        <taxon>Eukaryota</taxon>
        <taxon>Metazoa</taxon>
        <taxon>Spiralia</taxon>
        <taxon>Lophotrochozoa</taxon>
        <taxon>Platyhelminthes</taxon>
        <taxon>Trematoda</taxon>
        <taxon>Digenea</taxon>
        <taxon>Strigeidida</taxon>
        <taxon>Schistosomatoidea</taxon>
        <taxon>Schistosomatidae</taxon>
        <taxon>Schistosoma</taxon>
    </lineage>
</organism>
<proteinExistence type="predicted"/>
<evidence type="ECO:0000256" key="4">
    <source>
        <dbReference type="ARBA" id="ARBA00022989"/>
    </source>
</evidence>
<accession>A0A5K4F305</accession>
<dbReference type="Proteomes" id="UP000008854">
    <property type="component" value="Unassembled WGS sequence"/>
</dbReference>
<dbReference type="GO" id="GO:0051015">
    <property type="term" value="F:actin filament binding"/>
    <property type="evidence" value="ECO:0007669"/>
    <property type="project" value="TreeGrafter"/>
</dbReference>
<feature type="coiled-coil region" evidence="7">
    <location>
        <begin position="2469"/>
        <end position="2533"/>
    </location>
</feature>
<dbReference type="PANTHER" id="PTHR47535:SF1">
    <property type="entry name" value="NESPRIN-1"/>
    <property type="match status" value="1"/>
</dbReference>
<dbReference type="ExpressionAtlas" id="A0A5K4F305">
    <property type="expression patterns" value="baseline"/>
</dbReference>
<feature type="domain" description="Calponin-homology (CH)" evidence="9">
    <location>
        <begin position="454"/>
        <end position="566"/>
    </location>
</feature>
<feature type="coiled-coil region" evidence="7">
    <location>
        <begin position="3360"/>
        <end position="3422"/>
    </location>
</feature>
<feature type="coiled-coil region" evidence="7">
    <location>
        <begin position="3673"/>
        <end position="3707"/>
    </location>
</feature>
<feature type="coiled-coil region" evidence="7">
    <location>
        <begin position="1708"/>
        <end position="1756"/>
    </location>
</feature>
<dbReference type="GO" id="GO:0034993">
    <property type="term" value="C:meiotic nuclear membrane microtubule tethering complex"/>
    <property type="evidence" value="ECO:0007669"/>
    <property type="project" value="TreeGrafter"/>
</dbReference>
<evidence type="ECO:0000256" key="5">
    <source>
        <dbReference type="ARBA" id="ARBA00023136"/>
    </source>
</evidence>
<protein>
    <submittedName>
        <fullName evidence="11">Nesprin-1</fullName>
    </submittedName>
</protein>
<dbReference type="PROSITE" id="PS00020">
    <property type="entry name" value="ACTININ_2"/>
    <property type="match status" value="1"/>
</dbReference>
<feature type="coiled-coil region" evidence="7">
    <location>
        <begin position="2323"/>
        <end position="2350"/>
    </location>
</feature>
<dbReference type="FunFam" id="1.10.418.10:FF:000057">
    <property type="entry name" value="Calmin"/>
    <property type="match status" value="1"/>
</dbReference>
<dbReference type="InterPro" id="IPR052403">
    <property type="entry name" value="LINC-complex_assoc"/>
</dbReference>
<dbReference type="PANTHER" id="PTHR47535">
    <property type="entry name" value="MUSCLE-SPECIFIC PROTEIN 300 KDA, ISOFORM G"/>
    <property type="match status" value="1"/>
</dbReference>
<keyword evidence="10" id="KW-1185">Reference proteome</keyword>
<dbReference type="SUPFAM" id="SSF47576">
    <property type="entry name" value="Calponin-homology domain, CH-domain"/>
    <property type="match status" value="1"/>
</dbReference>
<keyword evidence="3" id="KW-0677">Repeat</keyword>
<feature type="compositionally biased region" description="Low complexity" evidence="8">
    <location>
        <begin position="4476"/>
        <end position="4489"/>
    </location>
</feature>
<dbReference type="InterPro" id="IPR001715">
    <property type="entry name" value="CH_dom"/>
</dbReference>
<dbReference type="Pfam" id="PF00307">
    <property type="entry name" value="CH"/>
    <property type="match status" value="2"/>
</dbReference>
<dbReference type="CDD" id="cd21243">
    <property type="entry name" value="CH_SYNE1_rpt2"/>
    <property type="match status" value="1"/>
</dbReference>
<dbReference type="WBParaSite" id="Smp_307090.1">
    <property type="protein sequence ID" value="Smp_307090.1"/>
    <property type="gene ID" value="Smp_307090"/>
</dbReference>
<name>A0A5K4F305_SCHMA</name>
<evidence type="ECO:0000256" key="6">
    <source>
        <dbReference type="ARBA" id="ARBA00023203"/>
    </source>
</evidence>
<dbReference type="PROSITE" id="PS50021">
    <property type="entry name" value="CH"/>
    <property type="match status" value="2"/>
</dbReference>
<evidence type="ECO:0000256" key="8">
    <source>
        <dbReference type="SAM" id="MobiDB-lite"/>
    </source>
</evidence>
<dbReference type="GO" id="GO:0005737">
    <property type="term" value="C:cytoplasm"/>
    <property type="evidence" value="ECO:0007669"/>
    <property type="project" value="TreeGrafter"/>
</dbReference>
<comment type="subcellular location">
    <subcellularLocation>
        <location evidence="1">Membrane</location>
    </subcellularLocation>
</comment>
<dbReference type="Gene3D" id="1.10.418.10">
    <property type="entry name" value="Calponin-like domain"/>
    <property type="match status" value="2"/>
</dbReference>
<evidence type="ECO:0000259" key="9">
    <source>
        <dbReference type="PROSITE" id="PS50021"/>
    </source>
</evidence>
<keyword evidence="2" id="KW-0812">Transmembrane</keyword>
<dbReference type="GO" id="GO:0007097">
    <property type="term" value="P:nuclear migration"/>
    <property type="evidence" value="ECO:0007669"/>
    <property type="project" value="TreeGrafter"/>
</dbReference>
<feature type="coiled-coil region" evidence="7">
    <location>
        <begin position="2582"/>
        <end position="2609"/>
    </location>
</feature>
<keyword evidence="5" id="KW-0472">Membrane</keyword>
<feature type="coiled-coil region" evidence="7">
    <location>
        <begin position="3155"/>
        <end position="3182"/>
    </location>
</feature>
<evidence type="ECO:0000313" key="11">
    <source>
        <dbReference type="WBParaSite" id="Smp_307090.1"/>
    </source>
</evidence>
<feature type="region of interest" description="Disordered" evidence="8">
    <location>
        <begin position="4459"/>
        <end position="4507"/>
    </location>
</feature>
<dbReference type="Gene3D" id="1.20.58.60">
    <property type="match status" value="1"/>
</dbReference>
<feature type="domain" description="Calponin-homology (CH)" evidence="9">
    <location>
        <begin position="324"/>
        <end position="431"/>
    </location>
</feature>
<evidence type="ECO:0000256" key="1">
    <source>
        <dbReference type="ARBA" id="ARBA00004370"/>
    </source>
</evidence>
<evidence type="ECO:0000256" key="2">
    <source>
        <dbReference type="ARBA" id="ARBA00022692"/>
    </source>
</evidence>
<feature type="coiled-coil region" evidence="7">
    <location>
        <begin position="2674"/>
        <end position="2701"/>
    </location>
</feature>
<sequence length="4563" mass="535810">MVNFHYSNKDLYYTSQYSSSSNQHDHLCHDDQHCTKHLNYTEWDSLKSIELNENVKPVSNLLVLDQLSTISNNNDHDHKSPRTDDTTTIESWTPSIDQSFIRQELLLNRMKSWKLYRNTSPLNYFSNMNNNTSNMDNLPEKYSVKCRFRTFEDVPKDQIDDNLATVHIFNQYLMNNEYEHGDQLQILTNAHSSPDISENLTEQFITPSVSDGVTLDADNQELDHNTRLNARHRIYDEYLKSLEKRYNIKMNQSNEEMNRTKNLMDYDLIPHSLYITTSVDGLHSMLTTVQMDSLKSYPHSIDQKLMKENTTEEKIIANKCEQERVQKKTFTNWLNTYLSNANPPFKVQDLFEDIKNGILLIRILEVLSGEKLRAESRAQMNRIHCLSNIKTALEFLHSRNVKLVNVNPTDIADGKPAIVLGLIWVIILYFQIEEQEELLLKILDLPPGSLKTRGSAKRALQAWVQEIFAGSFKRKGLKYDVQIRDFGPSWRDGIAFNAMVHNIDSSLVEMDKVKTRTPKENLEHAFTQAEKHLGIPRLLDPEDVDVDRPDEKSIVTYVAQFFKAYPDAGRRRSDSPTKTNVKVKLDNLMKFIRESESKMKTVRFGHTNLNEQYQVYEELIARKEMEEENYESLKDQWYSGLISHTDSLINPSEVEILEESWNHFTDIMNEWLWEIDEKIPGEFGRIAKWLSQAEKWFKQVGLKWYQKPSGTQAMGFCVTVNQSWRPSSAEPPNSPPSNELIDKLQNERLEIFGTNNQKLNSIRDDLSRIIDNEKKINLPNTLIDRLSTRLSKVIGYEPGHSAVLCAAKSRRTFLDILYNVNRTETNTGVRIRSRRRESATGFEYRFCNWLDLVDGNIHTETKEIVNGILNDYQLCLKTEHIPEKLDQCKSDLSKHFNLLIKINQYDDQLLPQNALDIIQHWQNDCEIKWNSDKFNQLIQLGERIKQRLTIWDKLDHCNKNIENLLSQFEDSTFSENDWLSRRDEIFLLLEEANEAAHYLGESADHHRLEMFRKRIEKVESDIFKKKQTNLEKLEAKRMADKLKFENEMNNHLNKIEYWIDKVKNLIENKTNSKLKNLQIRCTSNEFSMIIEQLQELLNQQPQIIEHLQNATNLSQDLTNIQCITIEQNDRLDNLENLIEKFTNLLSIKIKDLIDMKEKIYEIEKNLAEIDLQIKNLEDKQNHILLNSDMNTWEYSPIYMDFNDCRGHLTFANGQVNDLERALNLQDNHGMAILNKFSVEELYNEIKGFNDRLNNAEKVIKRKLINKQSIDETFTTLKQQMDEIQIALKDLKYATSSSGGIRKEDLLNLLENLKTLRRKYTESIQTNDRRCQNFLNSAASEGDGDMLLNEMKMKISQMKNDINEQCTVIDHEMKQLDIQLNKSLKNINEIEEKTKQTDQWLINQERRLTVLSTGPSIVSYDKVDSITEQLKSHQQWVDDCKNLLESIKKYSEKYNLHPEQDDVDSVFVTGSPLSDLVGVMCKRMEHLKTDTKKIYNIAEGQLRKLNSFSSQIGSSRKWLQKCCNEHTDKLNDLIKSDLDHTDSLDQLEAKHKCLTEFASILNKEGEAHLIKCQEEIQHILDSDECYDTTVIIMLTRRELSNFQSELNIISRENDKELKEIEAKIARQSKFISHIEAEEKWLNDLENKMNQDHSHLNNSQSTAELLQNIQTETDRYNQLLSNINTHDQQIDEQLYPEAQSLKDSSSLQRIDNLKGQIKTLKQNLEKMVTNLNVQTKSIHAFQQAVEKFKLNLKNFESQRSSILEAQTVSYVNMESDSQLLEEFYMNMKKQIEDLRTNQSELLKQLNDIEYLTKSINPIPNNDLDQLQQEYDQFHHNLEQNHETIQIILNEFKQLNQLINNIKNYLKQNLNQISMIIQKEPNYLNVNNLNLNELNQFYQFNFNEIKQICHDLGIELTNELSLLNHNESSKFSLLHNEINEKFNKILLIIKNNSLKQSNYLTKIQKNLNQFIEKSINDIDHQFIDLSQFMNHLNQIITYSNEIESKFNSIQVEYDNIQLKLLNESNDIFIQSLNQLINQLNNEINPYEITFNKFIQNIQTKNRFFININHYLLNYLKQFINKKEILMNNIKETIKKYEQFNNIELNYLNNFNDINNEFDQLLILLQSINQFNNIDFDQQIQSITDQYSKLNNRYKTIYDNFIKTNVQSNKINELNTQISIKIEKFNEHLNQLKQNYEKQKINSNLIQKNLNQIKDYLNQYRIQIIKNINQFSIKSINDLTFEQIINNFLIDLNDYLNDFQKLQEIINKMDIDLNEYSKFKKIIDLSKLIMEINNLNNKNSSSLINWNDFLNELSSIIEWLQNIIHEFNIIQSNYQNLLNKIKQLQNNYNDILQLYNEKSNYQNIDIHYIINNEKSIKLKLIHELDQIKQLQLFNLLNNLQLIKQQSNQLYNKPQSNIQLKFIDDLLINDFINQMDQSLSLLSNNINNTITQYKSIYDNEYQFNQLYHSINEWIHNYENDLLNIEQQISNLIIEPIQFYDSLNISIIDKNIENYLNDLQNLNNQYFNGEKLLQSLINKFNQYDELCNHLEINKLNHRITEINKSRLNYIKTNLLQYKNNLDQFISKGNTINEQLNKYEQRIDKLKQISILLKINKLEDLLINETLTDTLKLNELLIELEGFKHDVLDPYEVLYNKTDLKLPKDYVTNFKKRYDTCLTIVKDKTEEIQNHIMKLRKLKEKVEEFNKSFEGAHIKYKMLFNQFKIEFDEQYTHCKLSEICQLIMKMMQQIISHLKEYDLNFIEKLQTTLKDISSQALECELKLAFENSLLFDRLNSLKSEITDYTHGLDELYNQLKSHTTDIINYEQWFENIDKQYQQTKTNYTIGNLVFNKSSLYQSITECSIHELENESNNNSASLGQLNSHYQKSLQTLLELRKLVLEYNPSINILTEKLLTLIRQIINIHKSFSKINIDLQSNRQIINNPMIYGIDIIEQNCINMKSIYQNLMNHINQDINNIQIKSTYLIQLIQSNKDLDIWIKDCLQFINQIKQETNYTTNNNDNDNGRIDQIQLKLDIGKTYLQSIHEWIEQLKQHTTTTNTTTTTNSTTTTNTTNNSNEINTIINNLFNQQYKRSNEIYQYIIKLINTIKQQQLKQNQLKQSIELEYLSYENWFKKWKENLNLIKIKISKLLINNNNNNELNEFNLINIEINQLLNELNELNKELINKQTLLLTINNTNNNNNNTNINNNNKLEFNQSIDKKLSIMINEMKENQLSIEQIILCLKRVKTKLKEFFECIKTNKQWINEINEQLNKIKNDESPIRISPYPPSKAESMKPEYSTTNTQYLINTEQNLSLKQSNELKPITSSSSSSPSSSSFLMNHLLQQYHIKFDKINNFMNDINNKSIILINNMNNLFNEFENDLIELQINYTIIINNIDFIQNSIQSIYKNIINNKNNIQLIINQLNQLNNQLNYYKQWLMNNLLKIKNLSQKSIIGINDLSINQYIKDNNNNQLIIDIYYPIDGIIQNYQVFQSELMSQKSELTQLNSLCESIQQTTNDSGARNSLNQLLMQYHNLIKSCEDVLSKLQLVFMENREFQVLCNSIRNLLNTLTTELKSINTNDQNPNLSENHLNTITSIREKLRSSQPKLLELSDRADRICRASSTAALTMNQMFMIHSSQLDITDSANKPMLTGYNHQLSTNQIEIDNLQTETIGSKAKRQLNEFRKEFNEISQQITEYQEKLNHLVNEQKNLSELYNDLRSWMDKTEKKLNILELGKLVNQTETNEQNIRPIIHGSTKFNENNWNIYIQQVTALNKELNEYSQKYEQFCENMPNTTNVNGQTNKYNQLMGRFTEMKGKIQQFTSWINTIQQNYSAFRDSAQTTERWMSSINFRLMSSGNNNTNSNLTGNLSAYQDSTAQIDQLMKEIDKEGKSLLENTHQLVHLLIHGITKDQTTISRTNRICDTVTCPYREIPMDHSVIDNWKYLVNSSNEEKLLDRIALDALERNKEVETSYINIHSNAQSIKSRLDDQLNRFKAYIDSLNSVATFILNDLQSWWKRLSVISQSSAAVATIKGITTTNQLNAKPDPISSNSYNVTGFTTYPNKSFINYQIDRLKQLTNEKPPAKAVSLEDVGHQLAMTLAMQSQLITMKRELSTLGYKCGMSSVEIDYISQEGDTSSDNKGNSSDQTLVKLLAKHVQNAIDIENKKLECHTEQLRELRTKWEHYVKERDIFGRWLSERQTACHHLLELRSRSTQPEDEESRALEFIQKFPTIYKDFLNSLKDKEYQINELTKLYQDLIQHNTQILDPLLDRLNTEYKNLLNQTKSRIDRVKNIKNERKPIEESHSEYRGKIPILPEKAEALVHSSAKTLKHTKLLNELAKSVNQLKNEVITSEVDAQRNYLVDQRDYYIPSNTMTSSNQLQQRITTESIRRNLPSFNYYPIVQLNKQSMIHRNHRSSFEDISNWGIDDMKIPSYSYDIKQPIDSISSQHSRNDLLQYSTSKPCTHLQSKDGLLNEQKRLNTSPYSSSYKSSIPKPDTFMKSRNPKKTNLTPSHASRAIPRNMNVPFDTSQRIISQTQSINNKSTQMTTSSFNDNTPLIWTKNVSKKIKY</sequence>
<feature type="coiled-coil region" evidence="7">
    <location>
        <begin position="2171"/>
        <end position="2205"/>
    </location>
</feature>
<dbReference type="SMART" id="SM00033">
    <property type="entry name" value="CH"/>
    <property type="match status" value="2"/>
</dbReference>
<dbReference type="GO" id="GO:0005640">
    <property type="term" value="C:nuclear outer membrane"/>
    <property type="evidence" value="ECO:0007669"/>
    <property type="project" value="TreeGrafter"/>
</dbReference>
<evidence type="ECO:0000256" key="3">
    <source>
        <dbReference type="ARBA" id="ARBA00022737"/>
    </source>
</evidence>
<dbReference type="InParanoid" id="A0A5K4F305"/>
<dbReference type="FunFam" id="1.10.418.10:FF:000089">
    <property type="entry name" value="Spectrin beta chain"/>
    <property type="match status" value="1"/>
</dbReference>
<dbReference type="InterPro" id="IPR001589">
    <property type="entry name" value="Actinin_actin-bd_CS"/>
</dbReference>
<dbReference type="AlphaFoldDB" id="A0A5K4F305"/>
<dbReference type="PROSITE" id="PS00019">
    <property type="entry name" value="ACTININ_1"/>
    <property type="match status" value="1"/>
</dbReference>